<dbReference type="PRINTS" id="PR00081">
    <property type="entry name" value="GDHRDH"/>
</dbReference>
<dbReference type="Gene3D" id="3.40.50.720">
    <property type="entry name" value="NAD(P)-binding Rossmann-like Domain"/>
    <property type="match status" value="1"/>
</dbReference>
<keyword evidence="5" id="KW-1185">Reference proteome</keyword>
<dbReference type="InterPro" id="IPR002347">
    <property type="entry name" value="SDR_fam"/>
</dbReference>
<dbReference type="InterPro" id="IPR036291">
    <property type="entry name" value="NAD(P)-bd_dom_sf"/>
</dbReference>
<evidence type="ECO:0000256" key="1">
    <source>
        <dbReference type="ARBA" id="ARBA00006484"/>
    </source>
</evidence>
<sequence length="332" mass="36570">MPYFQPNLTLPSSLSFHNKTILITGASAGLGLAATKALLHHGAKEVIAAVRNISKAKEATSKFLSDPELKKTNPQAKITILHLDLEDYASVLSLAQEVKKRYDGKLDMLLLNAGTGSLKWERAAKSGHEKTIQVNLLSPALLAVELLPALDKTATITGVPSRITWVGSFVQFDHTLEKKPIEDVGNVLGHFDDESKFVSMGRYSDSKLLGTIFVEQLAGYVDPGKVVVNDVSPGMVRTGFGEYPLWLRGMFTVFFGLKARSVEEGAKTYLYALAVAGKESHGKYLSDNLITERAQIISTSVGKELRKGLWNDMWKDFLRQDGKLEPLKPRVW</sequence>
<dbReference type="Proteomes" id="UP000070700">
    <property type="component" value="Unassembled WGS sequence"/>
</dbReference>
<comment type="similarity">
    <text evidence="1">Belongs to the short-chain dehydrogenases/reductases (SDR) family.</text>
</comment>
<accession>A0A132BCL0</accession>
<dbReference type="RefSeq" id="XP_018064466.1">
    <property type="nucleotide sequence ID" value="XM_018213523.1"/>
</dbReference>
<keyword evidence="3" id="KW-0560">Oxidoreductase</keyword>
<dbReference type="GO" id="GO:0016491">
    <property type="term" value="F:oxidoreductase activity"/>
    <property type="evidence" value="ECO:0007669"/>
    <property type="project" value="UniProtKB-KW"/>
</dbReference>
<protein>
    <submittedName>
        <fullName evidence="4">NAD(P)-binding protein</fullName>
    </submittedName>
</protein>
<dbReference type="InParanoid" id="A0A132BCL0"/>
<proteinExistence type="inferred from homology"/>
<dbReference type="KEGG" id="psco:LY89DRAFT_675597"/>
<dbReference type="GeneID" id="28823249"/>
<evidence type="ECO:0000256" key="2">
    <source>
        <dbReference type="ARBA" id="ARBA00022857"/>
    </source>
</evidence>
<dbReference type="PANTHER" id="PTHR24320:SF252">
    <property type="entry name" value="DEHYDROGENASE_REDUCTASE FAMILY PROTEIN, PUTATIVE (AFU_ORTHOLOGUE AFUA_3G08550)-RELATED"/>
    <property type="match status" value="1"/>
</dbReference>
<evidence type="ECO:0000313" key="4">
    <source>
        <dbReference type="EMBL" id="KUJ10111.1"/>
    </source>
</evidence>
<dbReference type="EMBL" id="KQ947430">
    <property type="protein sequence ID" value="KUJ10111.1"/>
    <property type="molecule type" value="Genomic_DNA"/>
</dbReference>
<gene>
    <name evidence="4" type="ORF">LY89DRAFT_675597</name>
</gene>
<name>A0A132BCL0_MOLSC</name>
<dbReference type="Pfam" id="PF00106">
    <property type="entry name" value="adh_short"/>
    <property type="match status" value="1"/>
</dbReference>
<evidence type="ECO:0000313" key="5">
    <source>
        <dbReference type="Proteomes" id="UP000070700"/>
    </source>
</evidence>
<organism evidence="4 5">
    <name type="scientific">Mollisia scopiformis</name>
    <name type="common">Conifer needle endophyte fungus</name>
    <name type="synonym">Phialocephala scopiformis</name>
    <dbReference type="NCBI Taxonomy" id="149040"/>
    <lineage>
        <taxon>Eukaryota</taxon>
        <taxon>Fungi</taxon>
        <taxon>Dikarya</taxon>
        <taxon>Ascomycota</taxon>
        <taxon>Pezizomycotina</taxon>
        <taxon>Leotiomycetes</taxon>
        <taxon>Helotiales</taxon>
        <taxon>Mollisiaceae</taxon>
        <taxon>Mollisia</taxon>
    </lineage>
</organism>
<keyword evidence="2" id="KW-0521">NADP</keyword>
<dbReference type="STRING" id="149040.A0A132BCL0"/>
<reference evidence="4 5" key="1">
    <citation type="submission" date="2015-10" db="EMBL/GenBank/DDBJ databases">
        <title>Full genome of DAOMC 229536 Phialocephala scopiformis, a fungal endophyte of spruce producing the potent anti-insectan compound rugulosin.</title>
        <authorList>
            <consortium name="DOE Joint Genome Institute"/>
            <person name="Walker A.K."/>
            <person name="Frasz S.L."/>
            <person name="Seifert K.A."/>
            <person name="Miller J.D."/>
            <person name="Mondo S.J."/>
            <person name="Labutti K."/>
            <person name="Lipzen A."/>
            <person name="Dockter R."/>
            <person name="Kennedy M."/>
            <person name="Grigoriev I.V."/>
            <person name="Spatafora J.W."/>
        </authorList>
    </citation>
    <scope>NUCLEOTIDE SEQUENCE [LARGE SCALE GENOMIC DNA]</scope>
    <source>
        <strain evidence="4 5">CBS 120377</strain>
    </source>
</reference>
<dbReference type="AlphaFoldDB" id="A0A132BCL0"/>
<evidence type="ECO:0000256" key="3">
    <source>
        <dbReference type="ARBA" id="ARBA00023002"/>
    </source>
</evidence>
<dbReference type="SUPFAM" id="SSF51735">
    <property type="entry name" value="NAD(P)-binding Rossmann-fold domains"/>
    <property type="match status" value="1"/>
</dbReference>
<dbReference type="OrthoDB" id="542013at2759"/>
<dbReference type="PANTHER" id="PTHR24320">
    <property type="entry name" value="RETINOL DEHYDROGENASE"/>
    <property type="match status" value="1"/>
</dbReference>